<dbReference type="RefSeq" id="XP_030846361.1">
    <property type="nucleotide sequence ID" value="XM_030990501.1"/>
</dbReference>
<comment type="subcellular location">
    <subcellularLocation>
        <location evidence="2">Membrane</location>
        <topology evidence="2">Multi-pass membrane protein</topology>
    </subcellularLocation>
</comment>
<dbReference type="Gene3D" id="1.20.120.1770">
    <property type="match status" value="1"/>
</dbReference>
<feature type="domain" description="Cytochrome b561" evidence="12">
    <location>
        <begin position="8"/>
        <end position="210"/>
    </location>
</feature>
<evidence type="ECO:0000256" key="10">
    <source>
        <dbReference type="ARBA" id="ARBA00023136"/>
    </source>
</evidence>
<keyword evidence="14" id="KW-1185">Reference proteome</keyword>
<keyword evidence="7" id="KW-0249">Electron transport</keyword>
<evidence type="ECO:0000256" key="9">
    <source>
        <dbReference type="ARBA" id="ARBA00023004"/>
    </source>
</evidence>
<accession>A0A7M7P4Z8</accession>
<keyword evidence="9" id="KW-0408">Iron</keyword>
<feature type="transmembrane region" description="Helical" evidence="11">
    <location>
        <begin position="189"/>
        <end position="212"/>
    </location>
</feature>
<evidence type="ECO:0000256" key="8">
    <source>
        <dbReference type="ARBA" id="ARBA00022989"/>
    </source>
</evidence>
<dbReference type="FunFam" id="1.20.120.1770:FF:000001">
    <property type="entry name" value="Cytochrome b reductase 1"/>
    <property type="match status" value="1"/>
</dbReference>
<evidence type="ECO:0000256" key="11">
    <source>
        <dbReference type="SAM" id="Phobius"/>
    </source>
</evidence>
<dbReference type="SMART" id="SM00665">
    <property type="entry name" value="B561"/>
    <property type="match status" value="1"/>
</dbReference>
<evidence type="ECO:0000256" key="1">
    <source>
        <dbReference type="ARBA" id="ARBA00001970"/>
    </source>
</evidence>
<evidence type="ECO:0000256" key="7">
    <source>
        <dbReference type="ARBA" id="ARBA00022982"/>
    </source>
</evidence>
<feature type="transmembrane region" description="Helical" evidence="11">
    <location>
        <begin position="149"/>
        <end position="169"/>
    </location>
</feature>
<reference evidence="13" key="2">
    <citation type="submission" date="2021-01" db="UniProtKB">
        <authorList>
            <consortium name="EnsemblMetazoa"/>
        </authorList>
    </citation>
    <scope>IDENTIFICATION</scope>
</reference>
<evidence type="ECO:0000256" key="6">
    <source>
        <dbReference type="ARBA" id="ARBA00022723"/>
    </source>
</evidence>
<dbReference type="GO" id="GO:0016491">
    <property type="term" value="F:oxidoreductase activity"/>
    <property type="evidence" value="ECO:0000318"/>
    <property type="project" value="GO_Central"/>
</dbReference>
<keyword evidence="4" id="KW-0349">Heme</keyword>
<dbReference type="GeneID" id="764887"/>
<feature type="transmembrane region" description="Helical" evidence="11">
    <location>
        <begin position="45"/>
        <end position="65"/>
    </location>
</feature>
<feature type="transmembrane region" description="Helical" evidence="11">
    <location>
        <begin position="7"/>
        <end position="25"/>
    </location>
</feature>
<keyword evidence="8 11" id="KW-1133">Transmembrane helix</keyword>
<evidence type="ECO:0000256" key="3">
    <source>
        <dbReference type="ARBA" id="ARBA00022448"/>
    </source>
</evidence>
<name>A0A7M7P4Z8_STRPU</name>
<dbReference type="Proteomes" id="UP000007110">
    <property type="component" value="Unassembled WGS sequence"/>
</dbReference>
<proteinExistence type="predicted"/>
<organism evidence="13 14">
    <name type="scientific">Strongylocentrotus purpuratus</name>
    <name type="common">Purple sea urchin</name>
    <dbReference type="NCBI Taxonomy" id="7668"/>
    <lineage>
        <taxon>Eukaryota</taxon>
        <taxon>Metazoa</taxon>
        <taxon>Echinodermata</taxon>
        <taxon>Eleutherozoa</taxon>
        <taxon>Echinozoa</taxon>
        <taxon>Echinoidea</taxon>
        <taxon>Euechinoidea</taxon>
        <taxon>Echinacea</taxon>
        <taxon>Camarodonta</taxon>
        <taxon>Echinidea</taxon>
        <taxon>Strongylocentrotidae</taxon>
        <taxon>Strongylocentrotus</taxon>
    </lineage>
</organism>
<dbReference type="OMA" id="HECSAPN"/>
<keyword evidence="3" id="KW-0813">Transport</keyword>
<feature type="transmembrane region" description="Helical" evidence="11">
    <location>
        <begin position="110"/>
        <end position="137"/>
    </location>
</feature>
<dbReference type="KEGG" id="spu:764887"/>
<protein>
    <recommendedName>
        <fullName evidence="12">Cytochrome b561 domain-containing protein</fullName>
    </recommendedName>
</protein>
<dbReference type="PANTHER" id="PTHR10106">
    <property type="entry name" value="CYTOCHROME B561-RELATED"/>
    <property type="match status" value="1"/>
</dbReference>
<dbReference type="PROSITE" id="PS50939">
    <property type="entry name" value="CYTOCHROME_B561"/>
    <property type="match status" value="1"/>
</dbReference>
<dbReference type="EnsemblMetazoa" id="XM_030990501">
    <property type="protein sequence ID" value="XP_030846361"/>
    <property type="gene ID" value="LOC764887"/>
</dbReference>
<feature type="transmembrane region" description="Helical" evidence="11">
    <location>
        <begin position="77"/>
        <end position="98"/>
    </location>
</feature>
<dbReference type="RefSeq" id="XP_030846362.1">
    <property type="nucleotide sequence ID" value="XM_030990502.1"/>
</dbReference>
<dbReference type="EnsemblMetazoa" id="XM_030990502">
    <property type="protein sequence ID" value="XP_030846362"/>
    <property type="gene ID" value="LOC764887"/>
</dbReference>
<dbReference type="InterPro" id="IPR043205">
    <property type="entry name" value="CYB561/CYBRD1-like"/>
</dbReference>
<reference evidence="14" key="1">
    <citation type="submission" date="2015-02" db="EMBL/GenBank/DDBJ databases">
        <title>Genome sequencing for Strongylocentrotus purpuratus.</title>
        <authorList>
            <person name="Murali S."/>
            <person name="Liu Y."/>
            <person name="Vee V."/>
            <person name="English A."/>
            <person name="Wang M."/>
            <person name="Skinner E."/>
            <person name="Han Y."/>
            <person name="Muzny D.M."/>
            <person name="Worley K.C."/>
            <person name="Gibbs R.A."/>
        </authorList>
    </citation>
    <scope>NUCLEOTIDE SEQUENCE</scope>
</reference>
<evidence type="ECO:0000256" key="2">
    <source>
        <dbReference type="ARBA" id="ARBA00004141"/>
    </source>
</evidence>
<dbReference type="Pfam" id="PF03188">
    <property type="entry name" value="Cytochrom_B561"/>
    <property type="match status" value="1"/>
</dbReference>
<dbReference type="PANTHER" id="PTHR10106:SF0">
    <property type="entry name" value="LD36721P"/>
    <property type="match status" value="1"/>
</dbReference>
<dbReference type="OrthoDB" id="907479at2759"/>
<dbReference type="InterPro" id="IPR006593">
    <property type="entry name" value="Cyt_b561/ferric_Rdtase_TM"/>
</dbReference>
<evidence type="ECO:0000256" key="4">
    <source>
        <dbReference type="ARBA" id="ARBA00022617"/>
    </source>
</evidence>
<evidence type="ECO:0000259" key="12">
    <source>
        <dbReference type="PROSITE" id="PS50939"/>
    </source>
</evidence>
<evidence type="ECO:0000313" key="14">
    <source>
        <dbReference type="Proteomes" id="UP000007110"/>
    </source>
</evidence>
<evidence type="ECO:0000313" key="13">
    <source>
        <dbReference type="EnsemblMetazoa" id="XP_030846362"/>
    </source>
</evidence>
<dbReference type="InParanoid" id="A0A7M7P4Z8"/>
<keyword evidence="10 11" id="KW-0472">Membrane</keyword>
<dbReference type="GO" id="GO:0046872">
    <property type="term" value="F:metal ion binding"/>
    <property type="evidence" value="ECO:0007669"/>
    <property type="project" value="UniProtKB-KW"/>
</dbReference>
<keyword evidence="6" id="KW-0479">Metal-binding</keyword>
<comment type="cofactor">
    <cofactor evidence="1">
        <name>heme b</name>
        <dbReference type="ChEBI" id="CHEBI:60344"/>
    </cofactor>
</comment>
<keyword evidence="5 11" id="KW-0812">Transmembrane</keyword>
<evidence type="ECO:0000256" key="5">
    <source>
        <dbReference type="ARBA" id="ARBA00022692"/>
    </source>
</evidence>
<dbReference type="GO" id="GO:0016020">
    <property type="term" value="C:membrane"/>
    <property type="evidence" value="ECO:0007669"/>
    <property type="project" value="UniProtKB-SubCell"/>
</dbReference>
<sequence length="244" mass="26896">MLYILIGIAEALCVAALVLVGIWMGVYRGGVAWDGSTSEFNVHPIMMTLGLIVFNGNALMLYRACRRTPHVWVKTAHVVLHCLALICACVALAAVWQYHDANGLPNVYSIHSWIGITVFILFAVQWLIGLFMFAFPCASLQQRDRYKPLHIFLGVFIFGGACAAALIGIEDKLMLSISTTYSSRPPEAYVANFFGYVILALAAVVTFIVTFAPWKRPEDIASEWQPIVTSTPARGLNIQEPSDL</sequence>
<dbReference type="AlphaFoldDB" id="A0A7M7P4Z8"/>